<dbReference type="RefSeq" id="WP_110023240.1">
    <property type="nucleotide sequence ID" value="NZ_PDNZ01000004.1"/>
</dbReference>
<proteinExistence type="predicted"/>
<organism evidence="1 2">
    <name type="scientific">Prosthecochloris marina</name>
    <dbReference type="NCBI Taxonomy" id="2017681"/>
    <lineage>
        <taxon>Bacteria</taxon>
        <taxon>Pseudomonadati</taxon>
        <taxon>Chlorobiota</taxon>
        <taxon>Chlorobiia</taxon>
        <taxon>Chlorobiales</taxon>
        <taxon>Chlorobiaceae</taxon>
        <taxon>Prosthecochloris</taxon>
    </lineage>
</organism>
<evidence type="ECO:0000313" key="1">
    <source>
        <dbReference type="EMBL" id="PWW82106.1"/>
    </source>
</evidence>
<reference evidence="2" key="1">
    <citation type="submission" date="2017-10" db="EMBL/GenBank/DDBJ databases">
        <authorList>
            <person name="Gaisin V.A."/>
            <person name="Rysina M.S."/>
            <person name="Grouzdev D.S."/>
        </authorList>
    </citation>
    <scope>NUCLEOTIDE SEQUENCE [LARGE SCALE GENOMIC DNA]</scope>
    <source>
        <strain evidence="2">V1</strain>
    </source>
</reference>
<evidence type="ECO:0000313" key="2">
    <source>
        <dbReference type="Proteomes" id="UP000246278"/>
    </source>
</evidence>
<protein>
    <submittedName>
        <fullName evidence="1">Uncharacterized protein</fullName>
    </submittedName>
</protein>
<dbReference type="AlphaFoldDB" id="A0A317T9K1"/>
<dbReference type="EMBL" id="PDNZ01000004">
    <property type="protein sequence ID" value="PWW82106.1"/>
    <property type="molecule type" value="Genomic_DNA"/>
</dbReference>
<sequence>MVDAITVNIGVTAPYYALENLRVSDDGATAEFVAEQPMDNEVGEIAAAEVGRHLAVLGACALAWSNPKKEKHYYVASSAVLKNVAKGGEVGKGAFSGTAKILFFDKRYGTISATLMTTQGDPLYELETHYHIMSVPLFAKLFHIKKQEFECNPSNNPYKKQIPLNDVRYSDNTISARLGPLKPEECNGHFCSFPCIPVAILMHSLSRTAGKLLSKVIGEPGIRYTVVAAEVQAYNFAFAGEVVNMIVTYSGLEGGDHVFACKAENNDGKLFGSMLLRLSCSKTA</sequence>
<keyword evidence="2" id="KW-1185">Reference proteome</keyword>
<gene>
    <name evidence="1" type="ORF">CR164_07150</name>
</gene>
<name>A0A317T9K1_9CHLB</name>
<dbReference type="Proteomes" id="UP000246278">
    <property type="component" value="Unassembled WGS sequence"/>
</dbReference>
<accession>A0A317T9K1</accession>
<comment type="caution">
    <text evidence="1">The sequence shown here is derived from an EMBL/GenBank/DDBJ whole genome shotgun (WGS) entry which is preliminary data.</text>
</comment>
<dbReference type="OrthoDB" id="1117133at2"/>